<feature type="transmembrane region" description="Helical" evidence="1">
    <location>
        <begin position="77"/>
        <end position="96"/>
    </location>
</feature>
<evidence type="ECO:0000313" key="3">
    <source>
        <dbReference type="Proteomes" id="UP000249547"/>
    </source>
</evidence>
<dbReference type="AlphaFoldDB" id="A0A327Q0J5"/>
<sequence length="154" mass="17595">MNSNKFAAYACLLSAVIFAVVGIFADHSLTLDMHVHDTYFVISLPHTLTAVKLIFLLGWICYYFLPSFFPFKTLTWIQVVITLLMSLVIVGNTLWARRFIDLISVEGFELNNRYMIWAFLGLMSGLLLFIGHFVIGTLLCLFRRFNSPSFNSPL</sequence>
<proteinExistence type="predicted"/>
<organism evidence="2 3">
    <name type="scientific">Chitinophaga skermanii</name>
    <dbReference type="NCBI Taxonomy" id="331697"/>
    <lineage>
        <taxon>Bacteria</taxon>
        <taxon>Pseudomonadati</taxon>
        <taxon>Bacteroidota</taxon>
        <taxon>Chitinophagia</taxon>
        <taxon>Chitinophagales</taxon>
        <taxon>Chitinophagaceae</taxon>
        <taxon>Chitinophaga</taxon>
    </lineage>
</organism>
<comment type="caution">
    <text evidence="2">The sequence shown here is derived from an EMBL/GenBank/DDBJ whole genome shotgun (WGS) entry which is preliminary data.</text>
</comment>
<name>A0A327Q0J5_9BACT</name>
<accession>A0A327Q0J5</accession>
<dbReference type="EMBL" id="QLLL01000013">
    <property type="protein sequence ID" value="RAI97908.1"/>
    <property type="molecule type" value="Genomic_DNA"/>
</dbReference>
<evidence type="ECO:0000256" key="1">
    <source>
        <dbReference type="SAM" id="Phobius"/>
    </source>
</evidence>
<gene>
    <name evidence="2" type="ORF">LX64_04958</name>
</gene>
<dbReference type="Proteomes" id="UP000249547">
    <property type="component" value="Unassembled WGS sequence"/>
</dbReference>
<dbReference type="InterPro" id="IPR036927">
    <property type="entry name" value="Cyt_c_oxase-like_su1_sf"/>
</dbReference>
<keyword evidence="1" id="KW-0472">Membrane</keyword>
<reference evidence="2 3" key="1">
    <citation type="submission" date="2018-06" db="EMBL/GenBank/DDBJ databases">
        <title>Genomic Encyclopedia of Archaeal and Bacterial Type Strains, Phase II (KMG-II): from individual species to whole genera.</title>
        <authorList>
            <person name="Goeker M."/>
        </authorList>
    </citation>
    <scope>NUCLEOTIDE SEQUENCE [LARGE SCALE GENOMIC DNA]</scope>
    <source>
        <strain evidence="2 3">DSM 23857</strain>
    </source>
</reference>
<keyword evidence="1" id="KW-1133">Transmembrane helix</keyword>
<evidence type="ECO:0000313" key="2">
    <source>
        <dbReference type="EMBL" id="RAI97908.1"/>
    </source>
</evidence>
<dbReference type="Gene3D" id="1.20.210.10">
    <property type="entry name" value="Cytochrome c oxidase-like, subunit I domain"/>
    <property type="match status" value="1"/>
</dbReference>
<protein>
    <submittedName>
        <fullName evidence="2">Uncharacterized protein</fullName>
    </submittedName>
</protein>
<feature type="transmembrane region" description="Helical" evidence="1">
    <location>
        <begin position="116"/>
        <end position="142"/>
    </location>
</feature>
<keyword evidence="3" id="KW-1185">Reference proteome</keyword>
<keyword evidence="1" id="KW-0812">Transmembrane</keyword>
<feature type="transmembrane region" description="Helical" evidence="1">
    <location>
        <begin position="7"/>
        <end position="25"/>
    </location>
</feature>
<feature type="transmembrane region" description="Helical" evidence="1">
    <location>
        <begin position="45"/>
        <end position="65"/>
    </location>
</feature>